<evidence type="ECO:0000313" key="1">
    <source>
        <dbReference type="EnsemblMetazoa" id="PPA35838.1"/>
    </source>
</evidence>
<evidence type="ECO:0000313" key="2">
    <source>
        <dbReference type="Proteomes" id="UP000005239"/>
    </source>
</evidence>
<sequence length="216" mass="24412">MKSHLLVLTVSEILICDDSSAFAKYSMNDFNKERESAWLMDVENDDVLKEPECSTDGLAVLLMDSLEDDVDDVMEPECSYEGLAMLGPLEDDVAETESQKVHERDEKAAFLLPDDEAVDEMPERMLESFLIEETLLEEIDETNVDGTQIKPKGTDEDRVIMAIYDDDNGAEKINVDSEDSNLYGFFCRREGNLHVCDCDYHTDILDPAMSMGKDEL</sequence>
<accession>A0A2A6BKY9</accession>
<gene>
    <name evidence="1" type="primary">WBGene00274207</name>
</gene>
<reference evidence="2" key="1">
    <citation type="journal article" date="2008" name="Nat. Genet.">
        <title>The Pristionchus pacificus genome provides a unique perspective on nematode lifestyle and parasitism.</title>
        <authorList>
            <person name="Dieterich C."/>
            <person name="Clifton S.W."/>
            <person name="Schuster L.N."/>
            <person name="Chinwalla A."/>
            <person name="Delehaunty K."/>
            <person name="Dinkelacker I."/>
            <person name="Fulton L."/>
            <person name="Fulton R."/>
            <person name="Godfrey J."/>
            <person name="Minx P."/>
            <person name="Mitreva M."/>
            <person name="Roeseler W."/>
            <person name="Tian H."/>
            <person name="Witte H."/>
            <person name="Yang S.P."/>
            <person name="Wilson R.K."/>
            <person name="Sommer R.J."/>
        </authorList>
    </citation>
    <scope>NUCLEOTIDE SEQUENCE [LARGE SCALE GENOMIC DNA]</scope>
    <source>
        <strain evidence="2">PS312</strain>
    </source>
</reference>
<organism evidence="1 2">
    <name type="scientific">Pristionchus pacificus</name>
    <name type="common">Parasitic nematode worm</name>
    <dbReference type="NCBI Taxonomy" id="54126"/>
    <lineage>
        <taxon>Eukaryota</taxon>
        <taxon>Metazoa</taxon>
        <taxon>Ecdysozoa</taxon>
        <taxon>Nematoda</taxon>
        <taxon>Chromadorea</taxon>
        <taxon>Rhabditida</taxon>
        <taxon>Rhabditina</taxon>
        <taxon>Diplogasteromorpha</taxon>
        <taxon>Diplogasteroidea</taxon>
        <taxon>Neodiplogasteridae</taxon>
        <taxon>Pristionchus</taxon>
    </lineage>
</organism>
<accession>A0A8R1YQB4</accession>
<dbReference type="AlphaFoldDB" id="A0A2A6BKY9"/>
<dbReference type="Proteomes" id="UP000005239">
    <property type="component" value="Unassembled WGS sequence"/>
</dbReference>
<keyword evidence="2" id="KW-1185">Reference proteome</keyword>
<name>A0A2A6BKY9_PRIPA</name>
<reference evidence="1" key="2">
    <citation type="submission" date="2022-06" db="UniProtKB">
        <authorList>
            <consortium name="EnsemblMetazoa"/>
        </authorList>
    </citation>
    <scope>IDENTIFICATION</scope>
    <source>
        <strain evidence="1">PS312</strain>
    </source>
</reference>
<proteinExistence type="predicted"/>
<protein>
    <submittedName>
        <fullName evidence="1">Uncharacterized protein</fullName>
    </submittedName>
</protein>
<dbReference type="EnsemblMetazoa" id="PPA35838.1">
    <property type="protein sequence ID" value="PPA35838.1"/>
    <property type="gene ID" value="WBGene00274207"/>
</dbReference>